<dbReference type="AlphaFoldDB" id="A0A179DC00"/>
<reference evidence="1 2" key="2">
    <citation type="submission" date="2016-06" db="EMBL/GenBank/DDBJ databases">
        <title>Pedobacter psychrophilus sp. nov., isolated from Antarctic fragmentary rock.</title>
        <authorList>
            <person name="Svec P."/>
        </authorList>
    </citation>
    <scope>NUCLEOTIDE SEQUENCE [LARGE SCALE GENOMIC DNA]</scope>
    <source>
        <strain evidence="1 2">CCM 8644</strain>
    </source>
</reference>
<dbReference type="STRING" id="1826909.A5893_16115"/>
<organism evidence="1 2">
    <name type="scientific">Pedobacter psychrophilus</name>
    <dbReference type="NCBI Taxonomy" id="1826909"/>
    <lineage>
        <taxon>Bacteria</taxon>
        <taxon>Pseudomonadati</taxon>
        <taxon>Bacteroidota</taxon>
        <taxon>Sphingobacteriia</taxon>
        <taxon>Sphingobacteriales</taxon>
        <taxon>Sphingobacteriaceae</taxon>
        <taxon>Pedobacter</taxon>
    </lineage>
</organism>
<evidence type="ECO:0008006" key="3">
    <source>
        <dbReference type="Google" id="ProtNLM"/>
    </source>
</evidence>
<proteinExistence type="predicted"/>
<protein>
    <recommendedName>
        <fullName evidence="3">ThuA-like domain-containing protein</fullName>
    </recommendedName>
</protein>
<dbReference type="InterPro" id="IPR029062">
    <property type="entry name" value="Class_I_gatase-like"/>
</dbReference>
<dbReference type="RefSeq" id="WP_068823707.1">
    <property type="nucleotide sequence ID" value="NZ_LWHJ01000031.1"/>
</dbReference>
<dbReference type="Proteomes" id="UP000078459">
    <property type="component" value="Unassembled WGS sequence"/>
</dbReference>
<gene>
    <name evidence="1" type="ORF">A5893_16115</name>
</gene>
<name>A0A179DC00_9SPHI</name>
<comment type="caution">
    <text evidence="1">The sequence shown here is derived from an EMBL/GenBank/DDBJ whole genome shotgun (WGS) entry which is preliminary data.</text>
</comment>
<keyword evidence="2" id="KW-1185">Reference proteome</keyword>
<evidence type="ECO:0000313" key="2">
    <source>
        <dbReference type="Proteomes" id="UP000078459"/>
    </source>
</evidence>
<dbReference type="OrthoDB" id="2419402at2"/>
<accession>A0A179DC00</accession>
<evidence type="ECO:0000313" key="1">
    <source>
        <dbReference type="EMBL" id="OAQ38312.1"/>
    </source>
</evidence>
<reference evidence="1 2" key="1">
    <citation type="submission" date="2016-04" db="EMBL/GenBank/DDBJ databases">
        <authorList>
            <person name="Evans L.H."/>
            <person name="Alamgir A."/>
            <person name="Owens N."/>
            <person name="Weber N.D."/>
            <person name="Virtaneva K."/>
            <person name="Barbian K."/>
            <person name="Babar A."/>
            <person name="Rosenke K."/>
        </authorList>
    </citation>
    <scope>NUCLEOTIDE SEQUENCE [LARGE SCALE GENOMIC DNA]</scope>
    <source>
        <strain evidence="1 2">CCM 8644</strain>
    </source>
</reference>
<dbReference type="EMBL" id="LWHJ01000031">
    <property type="protein sequence ID" value="OAQ38312.1"/>
    <property type="molecule type" value="Genomic_DNA"/>
</dbReference>
<dbReference type="SUPFAM" id="SSF52317">
    <property type="entry name" value="Class I glutamine amidotransferase-like"/>
    <property type="match status" value="1"/>
</dbReference>
<sequence length="218" mass="24984">MSKKIGLVFNGGWAIYALSNAPKYKDIYDLLYVHDLTWEKIENLDAIVIPFLSNHTAIAKKKDLIYRFLRAGKKVVVEGDSTEEWLDATWIDTLSNNYWWVANPDNPPISKTDYEHPVYKGLKPRHACWHTHGAYSRVPEGAEIVQTTDDGEIITWQTNKYGGILFATTLDPYIEHGIRQITHLDNYVDKMTEWLCGIKPEGEFEFIDSDYGVNLVSA</sequence>